<proteinExistence type="predicted"/>
<keyword evidence="2" id="KW-1185">Reference proteome</keyword>
<dbReference type="AlphaFoldDB" id="A0A804MY57"/>
<accession>A0A804MY57</accession>
<reference evidence="1" key="3">
    <citation type="submission" date="2021-05" db="UniProtKB">
        <authorList>
            <consortium name="EnsemblPlants"/>
        </authorList>
    </citation>
    <scope>IDENTIFICATION</scope>
    <source>
        <strain evidence="1">cv. B73</strain>
    </source>
</reference>
<evidence type="ECO:0000313" key="2">
    <source>
        <dbReference type="Proteomes" id="UP000007305"/>
    </source>
</evidence>
<organism evidence="1 2">
    <name type="scientific">Zea mays</name>
    <name type="common">Maize</name>
    <dbReference type="NCBI Taxonomy" id="4577"/>
    <lineage>
        <taxon>Eukaryota</taxon>
        <taxon>Viridiplantae</taxon>
        <taxon>Streptophyta</taxon>
        <taxon>Embryophyta</taxon>
        <taxon>Tracheophyta</taxon>
        <taxon>Spermatophyta</taxon>
        <taxon>Magnoliopsida</taxon>
        <taxon>Liliopsida</taxon>
        <taxon>Poales</taxon>
        <taxon>Poaceae</taxon>
        <taxon>PACMAD clade</taxon>
        <taxon>Panicoideae</taxon>
        <taxon>Andropogonodae</taxon>
        <taxon>Andropogoneae</taxon>
        <taxon>Tripsacinae</taxon>
        <taxon>Zea</taxon>
    </lineage>
</organism>
<dbReference type="Gramene" id="Zm00001eb120480_T001">
    <property type="protein sequence ID" value="Zm00001eb120480_P001"/>
    <property type="gene ID" value="Zm00001eb120480"/>
</dbReference>
<reference evidence="2" key="1">
    <citation type="submission" date="2015-12" db="EMBL/GenBank/DDBJ databases">
        <title>Update maize B73 reference genome by single molecule sequencing technologies.</title>
        <authorList>
            <consortium name="Maize Genome Sequencing Project"/>
            <person name="Ware D."/>
        </authorList>
    </citation>
    <scope>NUCLEOTIDE SEQUENCE [LARGE SCALE GENOMIC DNA]</scope>
    <source>
        <strain evidence="2">cv. B73</strain>
    </source>
</reference>
<sequence length="74" mass="7994">MADSSRPSVNIICAGRLLGCSGLGGLVWRRSAAGGSSRQGVCPVKETVVPWTESEQESINIFLTMIERHRHNSP</sequence>
<dbReference type="EnsemblPlants" id="Zm00001eb120480_T001">
    <property type="protein sequence ID" value="Zm00001eb120480_P001"/>
    <property type="gene ID" value="Zm00001eb120480"/>
</dbReference>
<name>A0A804MY57_MAIZE</name>
<protein>
    <submittedName>
        <fullName evidence="1">Uncharacterized protein</fullName>
    </submittedName>
</protein>
<reference evidence="1" key="2">
    <citation type="submission" date="2019-07" db="EMBL/GenBank/DDBJ databases">
        <authorList>
            <person name="Seetharam A."/>
            <person name="Woodhouse M."/>
            <person name="Cannon E."/>
        </authorList>
    </citation>
    <scope>NUCLEOTIDE SEQUENCE [LARGE SCALE GENOMIC DNA]</scope>
    <source>
        <strain evidence="1">cv. B73</strain>
    </source>
</reference>
<dbReference type="Proteomes" id="UP000007305">
    <property type="component" value="Chromosome 3"/>
</dbReference>
<evidence type="ECO:0000313" key="1">
    <source>
        <dbReference type="EnsemblPlants" id="Zm00001eb120480_P001"/>
    </source>
</evidence>
<dbReference type="InParanoid" id="A0A804MY57"/>